<keyword evidence="1" id="KW-0732">Signal</keyword>
<evidence type="ECO:0000256" key="1">
    <source>
        <dbReference type="SAM" id="SignalP"/>
    </source>
</evidence>
<gene>
    <name evidence="2" type="ORF">KHLLAP_LOCUS14176</name>
</gene>
<feature type="chain" id="PRO_5042463822" evidence="1">
    <location>
        <begin position="17"/>
        <end position="235"/>
    </location>
</feature>
<dbReference type="EMBL" id="CAUWAG010000020">
    <property type="protein sequence ID" value="CAJ2513708.1"/>
    <property type="molecule type" value="Genomic_DNA"/>
</dbReference>
<keyword evidence="3" id="KW-1185">Reference proteome</keyword>
<proteinExistence type="predicted"/>
<dbReference type="AlphaFoldDB" id="A0AAI8W099"/>
<accession>A0AAI8W099</accession>
<dbReference type="Proteomes" id="UP001295740">
    <property type="component" value="Unassembled WGS sequence"/>
</dbReference>
<protein>
    <submittedName>
        <fullName evidence="2">Uu.00g018270.m01.CDS01</fullName>
    </submittedName>
</protein>
<dbReference type="Gene3D" id="1.20.1280.140">
    <property type="match status" value="1"/>
</dbReference>
<dbReference type="InterPro" id="IPR021054">
    <property type="entry name" value="Cell_wall_mannoprotein_1"/>
</dbReference>
<organism evidence="2 3">
    <name type="scientific">Anthostomella pinea</name>
    <dbReference type="NCBI Taxonomy" id="933095"/>
    <lineage>
        <taxon>Eukaryota</taxon>
        <taxon>Fungi</taxon>
        <taxon>Dikarya</taxon>
        <taxon>Ascomycota</taxon>
        <taxon>Pezizomycotina</taxon>
        <taxon>Sordariomycetes</taxon>
        <taxon>Xylariomycetidae</taxon>
        <taxon>Xylariales</taxon>
        <taxon>Xylariaceae</taxon>
        <taxon>Anthostomella</taxon>
    </lineage>
</organism>
<dbReference type="Pfam" id="PF12296">
    <property type="entry name" value="HsbA"/>
    <property type="match status" value="1"/>
</dbReference>
<name>A0AAI8W099_9PEZI</name>
<reference evidence="2" key="1">
    <citation type="submission" date="2023-10" db="EMBL/GenBank/DDBJ databases">
        <authorList>
            <person name="Hackl T."/>
        </authorList>
    </citation>
    <scope>NUCLEOTIDE SEQUENCE</scope>
</reference>
<feature type="signal peptide" evidence="1">
    <location>
        <begin position="1"/>
        <end position="16"/>
    </location>
</feature>
<comment type="caution">
    <text evidence="2">The sequence shown here is derived from an EMBL/GenBank/DDBJ whole genome shotgun (WGS) entry which is preliminary data.</text>
</comment>
<evidence type="ECO:0000313" key="3">
    <source>
        <dbReference type="Proteomes" id="UP001295740"/>
    </source>
</evidence>
<evidence type="ECO:0000313" key="2">
    <source>
        <dbReference type="EMBL" id="CAJ2513708.1"/>
    </source>
</evidence>
<sequence>MKFTVAILALALQVAAEQHIVARNASVISGLLSSTLTSLTIADTQVKAYPGTHGLRGANTNLYKTIKKNTKTAKAMPELTFEDAKAIGALSRRVSAAGDSYIKDLGAAAPHFAAAGVCTYLEHYTINLSAAFGEFFTAIDAKFPAGVQVAAQGHFAELSALFLGAEKALAPPNCVNQIEPPRMHGNHSGHGGHGAGHKPAPVVTAGASGMAGLISELSPVAALAAVVAAFFWSLE</sequence>